<dbReference type="EMBL" id="NISI01000009">
    <property type="protein sequence ID" value="OWR02365.1"/>
    <property type="molecule type" value="Genomic_DNA"/>
</dbReference>
<protein>
    <submittedName>
        <fullName evidence="1">Uncharacterized protein</fullName>
    </submittedName>
</protein>
<keyword evidence="2" id="KW-1185">Reference proteome</keyword>
<organism evidence="1 2">
    <name type="scientific">Roseateles puraquae</name>
    <dbReference type="NCBI Taxonomy" id="431059"/>
    <lineage>
        <taxon>Bacteria</taxon>
        <taxon>Pseudomonadati</taxon>
        <taxon>Pseudomonadota</taxon>
        <taxon>Betaproteobacteria</taxon>
        <taxon>Burkholderiales</taxon>
        <taxon>Sphaerotilaceae</taxon>
        <taxon>Roseateles</taxon>
    </lineage>
</organism>
<gene>
    <name evidence="1" type="ORF">CDO81_19420</name>
</gene>
<reference evidence="1 2" key="1">
    <citation type="journal article" date="2007" name="Int. J. Syst. Evol. Microbiol.">
        <title>Description of Pelomonas aquatica sp. nov. and Pelomonas puraquae sp. nov., isolated from industrial and haemodialysis water.</title>
        <authorList>
            <person name="Gomila M."/>
            <person name="Bowien B."/>
            <person name="Falsen E."/>
            <person name="Moore E.R."/>
            <person name="Lalucat J."/>
        </authorList>
    </citation>
    <scope>NUCLEOTIDE SEQUENCE [LARGE SCALE GENOMIC DNA]</scope>
    <source>
        <strain evidence="1 2">CCUG 52769</strain>
    </source>
</reference>
<dbReference type="Proteomes" id="UP000197446">
    <property type="component" value="Unassembled WGS sequence"/>
</dbReference>
<comment type="caution">
    <text evidence="1">The sequence shown here is derived from an EMBL/GenBank/DDBJ whole genome shotgun (WGS) entry which is preliminary data.</text>
</comment>
<sequence>MSTFSVTKHRHVPARLRPALLSANEWVGRRVIALPEGFSHSGSAWFKRLNTRDRVIQQQRLAALGAVRARQPATWEALGYGFPTPVAVRVHLGPAQRGRFWMMLADAKGPLAYLSRAVDFKRGVVEHAFMTRHPKRAGDGAGLSDQAMANASVVYPALGVKAIELTAGLTLGSVLWPRTGFCPVDLDEWTTLRGVIRQNFLKLHADVVTTFALVHGRPLSAAVLGILANDDPAGVFEVVDIDPGAKVKNALGLQHGLSALLLKGGHWRGHLELNGLGGQRLRAFIKAKRLTLPVL</sequence>
<name>A0A254N2G1_9BURK</name>
<accession>A0A254N2G1</accession>
<proteinExistence type="predicted"/>
<dbReference type="AlphaFoldDB" id="A0A254N2G1"/>
<evidence type="ECO:0000313" key="2">
    <source>
        <dbReference type="Proteomes" id="UP000197446"/>
    </source>
</evidence>
<evidence type="ECO:0000313" key="1">
    <source>
        <dbReference type="EMBL" id="OWR02365.1"/>
    </source>
</evidence>